<keyword evidence="5" id="KW-1133">Transmembrane helix</keyword>
<dbReference type="SUPFAM" id="SSF51735">
    <property type="entry name" value="NAD(P)-binding Rossmann-fold domains"/>
    <property type="match status" value="1"/>
</dbReference>
<dbReference type="OMA" id="HLEQRTT"/>
<dbReference type="Proteomes" id="UP000095281">
    <property type="component" value="Unplaced"/>
</dbReference>
<evidence type="ECO:0000256" key="1">
    <source>
        <dbReference type="ARBA" id="ARBA00004240"/>
    </source>
</evidence>
<organism evidence="6 7">
    <name type="scientific">Meloidogyne hapla</name>
    <name type="common">Root-knot nematode worm</name>
    <dbReference type="NCBI Taxonomy" id="6305"/>
    <lineage>
        <taxon>Eukaryota</taxon>
        <taxon>Metazoa</taxon>
        <taxon>Ecdysozoa</taxon>
        <taxon>Nematoda</taxon>
        <taxon>Chromadorea</taxon>
        <taxon>Rhabditida</taxon>
        <taxon>Tylenchina</taxon>
        <taxon>Tylenchomorpha</taxon>
        <taxon>Tylenchoidea</taxon>
        <taxon>Meloidogynidae</taxon>
        <taxon>Meloidogyninae</taxon>
        <taxon>Meloidogyne</taxon>
    </lineage>
</organism>
<evidence type="ECO:0000256" key="2">
    <source>
        <dbReference type="ARBA" id="ARBA00006484"/>
    </source>
</evidence>
<keyword evidence="5" id="KW-0472">Membrane</keyword>
<comment type="subcellular location">
    <subcellularLocation>
        <location evidence="1">Endoplasmic reticulum</location>
    </subcellularLocation>
</comment>
<comment type="similarity">
    <text evidence="2 4">Belongs to the short-chain dehydrogenases/reductases (SDR) family.</text>
</comment>
<feature type="transmembrane region" description="Helical" evidence="5">
    <location>
        <begin position="16"/>
        <end position="37"/>
    </location>
</feature>
<keyword evidence="3" id="KW-0560">Oxidoreductase</keyword>
<accession>A0A1I8C2U2</accession>
<evidence type="ECO:0000256" key="3">
    <source>
        <dbReference type="ARBA" id="ARBA00023002"/>
    </source>
</evidence>
<evidence type="ECO:0000256" key="4">
    <source>
        <dbReference type="RuleBase" id="RU000363"/>
    </source>
</evidence>
<dbReference type="InterPro" id="IPR020904">
    <property type="entry name" value="Sc_DH/Rdtase_CS"/>
</dbReference>
<dbReference type="GO" id="GO:0005783">
    <property type="term" value="C:endoplasmic reticulum"/>
    <property type="evidence" value="ECO:0007669"/>
    <property type="project" value="UniProtKB-SubCell"/>
</dbReference>
<dbReference type="PRINTS" id="PR00081">
    <property type="entry name" value="GDHRDH"/>
</dbReference>
<dbReference type="Gene3D" id="3.40.50.720">
    <property type="entry name" value="NAD(P)-binding Rossmann-like Domain"/>
    <property type="match status" value="1"/>
</dbReference>
<dbReference type="PANTHER" id="PTHR43899">
    <property type="entry name" value="RH59310P"/>
    <property type="match status" value="1"/>
</dbReference>
<dbReference type="PRINTS" id="PR00080">
    <property type="entry name" value="SDRFAMILY"/>
</dbReference>
<name>A0A1I8C2U2_MELHA</name>
<dbReference type="InterPro" id="IPR051019">
    <property type="entry name" value="VLCFA-Steroid_DH"/>
</dbReference>
<proteinExistence type="inferred from homology"/>
<sequence>MFKDLFPSLGFCPYHAAIYIFNAFFIVRFLKFLYIFCQSVWGHFIGKPLDLEPYRQSWTVFTGCTDGIGRAYLEELVSTRNIKKLYLIGRNKAKLAGLIKHFEGEYGCQVRTALFDFEKDSFDDLPVELKTMNVGILVNCVGIAPERVDNLIDQPEGLSSKILKVNLLSFVKMIELILPGMVERDCGIIVNISSIMGWRPFPYLSTYPASKAAISFFSDALADEFKHTNVKIQCLIPALVSTKLASYDPGDNDFFLVDTNVFAKQAVNIIGKCRLSTGCFLHDLQIAFGSLLGFWLVKKIYVPFGMLGHHRKRMDAYRKKHENGKFTMENGDEINEKDIEIIPSS</sequence>
<dbReference type="AlphaFoldDB" id="A0A1I8C2U2"/>
<evidence type="ECO:0000313" key="7">
    <source>
        <dbReference type="WBParaSite" id="MhA1_Contig953.frz3.gene2"/>
    </source>
</evidence>
<evidence type="ECO:0000313" key="6">
    <source>
        <dbReference type="Proteomes" id="UP000095281"/>
    </source>
</evidence>
<dbReference type="Pfam" id="PF00106">
    <property type="entry name" value="adh_short"/>
    <property type="match status" value="1"/>
</dbReference>
<dbReference type="InterPro" id="IPR036291">
    <property type="entry name" value="NAD(P)-bd_dom_sf"/>
</dbReference>
<dbReference type="PANTHER" id="PTHR43899:SF13">
    <property type="entry name" value="RH59310P"/>
    <property type="match status" value="1"/>
</dbReference>
<reference evidence="7" key="1">
    <citation type="submission" date="2016-11" db="UniProtKB">
        <authorList>
            <consortium name="WormBaseParasite"/>
        </authorList>
    </citation>
    <scope>IDENTIFICATION</scope>
</reference>
<evidence type="ECO:0000256" key="5">
    <source>
        <dbReference type="SAM" id="Phobius"/>
    </source>
</evidence>
<dbReference type="WBParaSite" id="MhA1_Contig953.frz3.gene2">
    <property type="protein sequence ID" value="MhA1_Contig953.frz3.gene2"/>
    <property type="gene ID" value="MhA1_Contig953.frz3.gene2"/>
</dbReference>
<keyword evidence="5" id="KW-0812">Transmembrane</keyword>
<dbReference type="PIRSF" id="PIRSF000126">
    <property type="entry name" value="11-beta-HSD1"/>
    <property type="match status" value="1"/>
</dbReference>
<protein>
    <submittedName>
        <fullName evidence="7">Uncharacterized protein</fullName>
    </submittedName>
</protein>
<dbReference type="InterPro" id="IPR002347">
    <property type="entry name" value="SDR_fam"/>
</dbReference>
<keyword evidence="6" id="KW-1185">Reference proteome</keyword>
<dbReference type="CDD" id="cd05356">
    <property type="entry name" value="17beta-HSD1_like_SDR_c"/>
    <property type="match status" value="1"/>
</dbReference>
<dbReference type="GO" id="GO:0016491">
    <property type="term" value="F:oxidoreductase activity"/>
    <property type="evidence" value="ECO:0007669"/>
    <property type="project" value="UniProtKB-KW"/>
</dbReference>
<dbReference type="PROSITE" id="PS00061">
    <property type="entry name" value="ADH_SHORT"/>
    <property type="match status" value="1"/>
</dbReference>